<evidence type="ECO:0000256" key="1">
    <source>
        <dbReference type="SAM" id="MobiDB-lite"/>
    </source>
</evidence>
<name>A0ABN9T0X8_9DINO</name>
<protein>
    <submittedName>
        <fullName evidence="2">Uncharacterized protein</fullName>
    </submittedName>
</protein>
<organism evidence="2 3">
    <name type="scientific">Prorocentrum cordatum</name>
    <dbReference type="NCBI Taxonomy" id="2364126"/>
    <lineage>
        <taxon>Eukaryota</taxon>
        <taxon>Sar</taxon>
        <taxon>Alveolata</taxon>
        <taxon>Dinophyceae</taxon>
        <taxon>Prorocentrales</taxon>
        <taxon>Prorocentraceae</taxon>
        <taxon>Prorocentrum</taxon>
    </lineage>
</organism>
<evidence type="ECO:0000313" key="3">
    <source>
        <dbReference type="Proteomes" id="UP001189429"/>
    </source>
</evidence>
<reference evidence="2" key="1">
    <citation type="submission" date="2023-10" db="EMBL/GenBank/DDBJ databases">
        <authorList>
            <person name="Chen Y."/>
            <person name="Shah S."/>
            <person name="Dougan E. K."/>
            <person name="Thang M."/>
            <person name="Chan C."/>
        </authorList>
    </citation>
    <scope>NUCLEOTIDE SEQUENCE [LARGE SCALE GENOMIC DNA]</scope>
</reference>
<feature type="compositionally biased region" description="Low complexity" evidence="1">
    <location>
        <begin position="218"/>
        <end position="244"/>
    </location>
</feature>
<dbReference type="Proteomes" id="UP001189429">
    <property type="component" value="Unassembled WGS sequence"/>
</dbReference>
<feature type="region of interest" description="Disordered" evidence="1">
    <location>
        <begin position="1"/>
        <end position="103"/>
    </location>
</feature>
<evidence type="ECO:0000313" key="2">
    <source>
        <dbReference type="EMBL" id="CAK0838595.1"/>
    </source>
</evidence>
<gene>
    <name evidence="2" type="ORF">PCOR1329_LOCUS34512</name>
</gene>
<dbReference type="EMBL" id="CAUYUJ010014234">
    <property type="protein sequence ID" value="CAK0838595.1"/>
    <property type="molecule type" value="Genomic_DNA"/>
</dbReference>
<feature type="compositionally biased region" description="Basic residues" evidence="1">
    <location>
        <begin position="245"/>
        <end position="254"/>
    </location>
</feature>
<feature type="region of interest" description="Disordered" evidence="1">
    <location>
        <begin position="218"/>
        <end position="254"/>
    </location>
</feature>
<feature type="compositionally biased region" description="Low complexity" evidence="1">
    <location>
        <begin position="64"/>
        <end position="87"/>
    </location>
</feature>
<comment type="caution">
    <text evidence="2">The sequence shown here is derived from an EMBL/GenBank/DDBJ whole genome shotgun (WGS) entry which is preliminary data.</text>
</comment>
<keyword evidence="3" id="KW-1185">Reference proteome</keyword>
<proteinExistence type="predicted"/>
<accession>A0ABN9T0X8</accession>
<sequence>MQRPDPDLRGAGQASQAFPVRWPSRHGPDLGGHPRAGADPMAERGGQTADDHPRWLQALLPDRPGAARGAGPAWGPGAAAAVGQGSAPRREGVPAGVPGDRPPRLVEAGARGHAQRREDLTIQLGLKFLAVSTALAALARARALLELQREDTEERAAQRRRHAVGLCRNGMMAVQAAHLSRWWLTGDSVCGLLGVTTSAIGLARVRRARGARAAPALPAELPAELPTPEGRADVAAVPAGAVPKKVSRARRRSP</sequence>